<organism evidence="2 3">
    <name type="scientific">Lophiotrema nucula</name>
    <dbReference type="NCBI Taxonomy" id="690887"/>
    <lineage>
        <taxon>Eukaryota</taxon>
        <taxon>Fungi</taxon>
        <taxon>Dikarya</taxon>
        <taxon>Ascomycota</taxon>
        <taxon>Pezizomycotina</taxon>
        <taxon>Dothideomycetes</taxon>
        <taxon>Pleosporomycetidae</taxon>
        <taxon>Pleosporales</taxon>
        <taxon>Lophiotremataceae</taxon>
        <taxon>Lophiotrema</taxon>
    </lineage>
</organism>
<dbReference type="GO" id="GO:0061640">
    <property type="term" value="P:cytoskeleton-dependent cytokinesis"/>
    <property type="evidence" value="ECO:0007669"/>
    <property type="project" value="InterPro"/>
</dbReference>
<dbReference type="EMBL" id="ML977352">
    <property type="protein sequence ID" value="KAF2107762.1"/>
    <property type="molecule type" value="Genomic_DNA"/>
</dbReference>
<protein>
    <submittedName>
        <fullName evidence="2">Uncharacterized protein</fullName>
    </submittedName>
</protein>
<keyword evidence="3" id="KW-1185">Reference proteome</keyword>
<feature type="coiled-coil region" evidence="1">
    <location>
        <begin position="64"/>
        <end position="95"/>
    </location>
</feature>
<sequence length="203" mass="23022">MDDYEEAVLFTFALLESRLDRLEYILSGTKKQSDDKPKSFPERIRKLEKSLQDLSAKTTLLNDVKDLLSKHSDLVSELSQANEEEDAALDAAQKSAIVVERATGFATAASQLKALDDQQIPQTDGFSKLAKLRPRIAEAEDRHLRQALQISSLRKRSGMLTTRVKQVHLLGQARCFVEYHERIKKAQQTVARAEFKHKQEEEG</sequence>
<evidence type="ECO:0000256" key="1">
    <source>
        <dbReference type="SAM" id="Coils"/>
    </source>
</evidence>
<dbReference type="AlphaFoldDB" id="A0A6A5YKS5"/>
<proteinExistence type="predicted"/>
<keyword evidence="1" id="KW-0175">Coiled coil</keyword>
<gene>
    <name evidence="2" type="ORF">BDV96DRAFT_653543</name>
</gene>
<name>A0A6A5YKS5_9PLEO</name>
<dbReference type="OrthoDB" id="5403729at2759"/>
<dbReference type="InterPro" id="IPR009991">
    <property type="entry name" value="DCTN3"/>
</dbReference>
<evidence type="ECO:0000313" key="3">
    <source>
        <dbReference type="Proteomes" id="UP000799770"/>
    </source>
</evidence>
<dbReference type="Pfam" id="PF07426">
    <property type="entry name" value="Dynactin_p22"/>
    <property type="match status" value="1"/>
</dbReference>
<reference evidence="2" key="1">
    <citation type="journal article" date="2020" name="Stud. Mycol.">
        <title>101 Dothideomycetes genomes: a test case for predicting lifestyles and emergence of pathogens.</title>
        <authorList>
            <person name="Haridas S."/>
            <person name="Albert R."/>
            <person name="Binder M."/>
            <person name="Bloem J."/>
            <person name="Labutti K."/>
            <person name="Salamov A."/>
            <person name="Andreopoulos B."/>
            <person name="Baker S."/>
            <person name="Barry K."/>
            <person name="Bills G."/>
            <person name="Bluhm B."/>
            <person name="Cannon C."/>
            <person name="Castanera R."/>
            <person name="Culley D."/>
            <person name="Daum C."/>
            <person name="Ezra D."/>
            <person name="Gonzalez J."/>
            <person name="Henrissat B."/>
            <person name="Kuo A."/>
            <person name="Liang C."/>
            <person name="Lipzen A."/>
            <person name="Lutzoni F."/>
            <person name="Magnuson J."/>
            <person name="Mondo S."/>
            <person name="Nolan M."/>
            <person name="Ohm R."/>
            <person name="Pangilinan J."/>
            <person name="Park H.-J."/>
            <person name="Ramirez L."/>
            <person name="Alfaro M."/>
            <person name="Sun H."/>
            <person name="Tritt A."/>
            <person name="Yoshinaga Y."/>
            <person name="Zwiers L.-H."/>
            <person name="Turgeon B."/>
            <person name="Goodwin S."/>
            <person name="Spatafora J."/>
            <person name="Crous P."/>
            <person name="Grigoriev I."/>
        </authorList>
    </citation>
    <scope>NUCLEOTIDE SEQUENCE</scope>
    <source>
        <strain evidence="2">CBS 627.86</strain>
    </source>
</reference>
<evidence type="ECO:0000313" key="2">
    <source>
        <dbReference type="EMBL" id="KAF2107762.1"/>
    </source>
</evidence>
<dbReference type="Proteomes" id="UP000799770">
    <property type="component" value="Unassembled WGS sequence"/>
</dbReference>
<accession>A0A6A5YKS5</accession>
<dbReference type="GO" id="GO:0005869">
    <property type="term" value="C:dynactin complex"/>
    <property type="evidence" value="ECO:0007669"/>
    <property type="project" value="InterPro"/>
</dbReference>